<evidence type="ECO:0000259" key="1">
    <source>
        <dbReference type="Pfam" id="PF00668"/>
    </source>
</evidence>
<dbReference type="Gene3D" id="3.30.559.10">
    <property type="entry name" value="Chloramphenicol acetyltransferase-like domain"/>
    <property type="match status" value="1"/>
</dbReference>
<dbReference type="InterPro" id="IPR001242">
    <property type="entry name" value="Condensation_dom"/>
</dbReference>
<dbReference type="SUPFAM" id="SSF52777">
    <property type="entry name" value="CoA-dependent acyltransferases"/>
    <property type="match status" value="2"/>
</dbReference>
<proteinExistence type="predicted"/>
<dbReference type="PANTHER" id="PTHR45527:SF14">
    <property type="entry name" value="PLIPASTATIN SYNTHASE SUBUNIT B"/>
    <property type="match status" value="1"/>
</dbReference>
<dbReference type="GO" id="GO:0044550">
    <property type="term" value="P:secondary metabolite biosynthetic process"/>
    <property type="evidence" value="ECO:0007669"/>
    <property type="project" value="TreeGrafter"/>
</dbReference>
<gene>
    <name evidence="2" type="ORF">E1294_35530</name>
</gene>
<dbReference type="Proteomes" id="UP000294543">
    <property type="component" value="Unassembled WGS sequence"/>
</dbReference>
<dbReference type="Gene3D" id="3.30.559.30">
    <property type="entry name" value="Nonribosomal peptide synthetase, condensation domain"/>
    <property type="match status" value="1"/>
</dbReference>
<dbReference type="PANTHER" id="PTHR45527">
    <property type="entry name" value="NONRIBOSOMAL PEPTIDE SYNTHETASE"/>
    <property type="match status" value="1"/>
</dbReference>
<dbReference type="EMBL" id="SMKP01000132">
    <property type="protein sequence ID" value="TDD15104.1"/>
    <property type="molecule type" value="Genomic_DNA"/>
</dbReference>
<dbReference type="GO" id="GO:0003824">
    <property type="term" value="F:catalytic activity"/>
    <property type="evidence" value="ECO:0007669"/>
    <property type="project" value="InterPro"/>
</dbReference>
<protein>
    <recommendedName>
        <fullName evidence="1">Condensation domain-containing protein</fullName>
    </recommendedName>
</protein>
<reference evidence="2 3" key="1">
    <citation type="submission" date="2019-03" db="EMBL/GenBank/DDBJ databases">
        <title>Draft genome sequences of novel Actinobacteria.</title>
        <authorList>
            <person name="Sahin N."/>
            <person name="Ay H."/>
            <person name="Saygin H."/>
        </authorList>
    </citation>
    <scope>NUCLEOTIDE SEQUENCE [LARGE SCALE GENOMIC DNA]</scope>
    <source>
        <strain evidence="2 3">KC712</strain>
    </source>
</reference>
<dbReference type="GO" id="GO:0005829">
    <property type="term" value="C:cytosol"/>
    <property type="evidence" value="ECO:0007669"/>
    <property type="project" value="TreeGrafter"/>
</dbReference>
<evidence type="ECO:0000313" key="2">
    <source>
        <dbReference type="EMBL" id="TDD15104.1"/>
    </source>
</evidence>
<dbReference type="AlphaFoldDB" id="A0A4R4WFV5"/>
<dbReference type="GO" id="GO:0031177">
    <property type="term" value="F:phosphopantetheine binding"/>
    <property type="evidence" value="ECO:0007669"/>
    <property type="project" value="TreeGrafter"/>
</dbReference>
<dbReference type="GO" id="GO:0008610">
    <property type="term" value="P:lipid biosynthetic process"/>
    <property type="evidence" value="ECO:0007669"/>
    <property type="project" value="UniProtKB-ARBA"/>
</dbReference>
<dbReference type="GO" id="GO:0043041">
    <property type="term" value="P:amino acid activation for nonribosomal peptide biosynthetic process"/>
    <property type="evidence" value="ECO:0007669"/>
    <property type="project" value="TreeGrafter"/>
</dbReference>
<dbReference type="RefSeq" id="WP_132515360.1">
    <property type="nucleotide sequence ID" value="NZ_SMKP01000132.1"/>
</dbReference>
<dbReference type="OrthoDB" id="5194982at2"/>
<feature type="domain" description="Condensation" evidence="1">
    <location>
        <begin position="15"/>
        <end position="318"/>
    </location>
</feature>
<name>A0A4R4WFV5_9ACTN</name>
<dbReference type="InterPro" id="IPR023213">
    <property type="entry name" value="CAT-like_dom_sf"/>
</dbReference>
<sequence>MTWGQQWMWREAVWFDGHHAHLNVPFAVEVPHGTPRSTTVTAIRVLVEQHESLRTTFVETMDGQPRQVVAATGSLRVSLCEASPHPADHWRDQVEEELMRTAFRLDEWPIRVAIVTQDGEPRYVVVVLFHLAVDGWAVAQLRDHLVHLLRGEPSTGVQSGLQPLDQATYEASDRGRQVAVSSLDYWKQQVARLCADNLPPASAGGEPATYREMYMESRALAGAICGLSELYRVGAPTLMLTIWAALLGLRSTTEKCMSMIYCSNRVGPRRRAAAGTFVQDAPLSVDVRGLSFPELLSATVKSALLAYRHGQYDPRSVAQLVYGPAGEARHCVGLPFSINLNLSGEVPCRAAAVGSHTGSPGDTILRWNRDLSQDRMGRRVYLVTFARPPAIGCLLRADTSLLPPAEIVVLLRALEALAVEAAARPRVTAKDMSHVVRDLTG</sequence>
<comment type="caution">
    <text evidence="2">The sequence shown here is derived from an EMBL/GenBank/DDBJ whole genome shotgun (WGS) entry which is preliminary data.</text>
</comment>
<accession>A0A4R4WFV5</accession>
<evidence type="ECO:0000313" key="3">
    <source>
        <dbReference type="Proteomes" id="UP000294543"/>
    </source>
</evidence>
<organism evidence="2 3">
    <name type="scientific">Nonomuraea diastatica</name>
    <dbReference type="NCBI Taxonomy" id="1848329"/>
    <lineage>
        <taxon>Bacteria</taxon>
        <taxon>Bacillati</taxon>
        <taxon>Actinomycetota</taxon>
        <taxon>Actinomycetes</taxon>
        <taxon>Streptosporangiales</taxon>
        <taxon>Streptosporangiaceae</taxon>
        <taxon>Nonomuraea</taxon>
    </lineage>
</organism>
<keyword evidence="3" id="KW-1185">Reference proteome</keyword>
<dbReference type="Pfam" id="PF00668">
    <property type="entry name" value="Condensation"/>
    <property type="match status" value="1"/>
</dbReference>